<evidence type="ECO:0000313" key="2">
    <source>
        <dbReference type="Proteomes" id="UP001150581"/>
    </source>
</evidence>
<sequence>MRKILKQNARAGSMVGVGRDASLAQAGVRRHNSVSREGSRRSSTSRPPTDILAHLQELKAQERQVLSRGTRDSLSATGSSAGANNPPLTAEEEKSRKERLARDERMALQYREQLKSRLQDINASAIDLGSQKATMARFERQMLGSSSPREMEQLELERINGVRSLIGLPALAPPPTLGNAGGGGGVRQSRPGTPMYVGSSPSNIPSPYHYPSAPSHASAGKPSARPHRYQHDRSSSFGEHQGTGAFGGHNSRPQVASSHHGPSAYTPGRDGRANQRQEFASGRADSSRGMRHMANDADEDDDEVQDMDLGMEDGELSEEGELAE</sequence>
<reference evidence="1" key="1">
    <citation type="submission" date="2022-07" db="EMBL/GenBank/DDBJ databases">
        <title>Phylogenomic reconstructions and comparative analyses of Kickxellomycotina fungi.</title>
        <authorList>
            <person name="Reynolds N.K."/>
            <person name="Stajich J.E."/>
            <person name="Barry K."/>
            <person name="Grigoriev I.V."/>
            <person name="Crous P."/>
            <person name="Smith M.E."/>
        </authorList>
    </citation>
    <scope>NUCLEOTIDE SEQUENCE</scope>
    <source>
        <strain evidence="1">Benny 63K</strain>
    </source>
</reference>
<accession>A0ACC1I4Z2</accession>
<evidence type="ECO:0000313" key="1">
    <source>
        <dbReference type="EMBL" id="KAJ1886464.1"/>
    </source>
</evidence>
<protein>
    <submittedName>
        <fullName evidence="1">Uncharacterized protein</fullName>
    </submittedName>
</protein>
<keyword evidence="2" id="KW-1185">Reference proteome</keyword>
<comment type="caution">
    <text evidence="1">The sequence shown here is derived from an EMBL/GenBank/DDBJ whole genome shotgun (WGS) entry which is preliminary data.</text>
</comment>
<name>A0ACC1I4Z2_9FUNG</name>
<dbReference type="Proteomes" id="UP001150581">
    <property type="component" value="Unassembled WGS sequence"/>
</dbReference>
<organism evidence="1 2">
    <name type="scientific">Kickxella alabastrina</name>
    <dbReference type="NCBI Taxonomy" id="61397"/>
    <lineage>
        <taxon>Eukaryota</taxon>
        <taxon>Fungi</taxon>
        <taxon>Fungi incertae sedis</taxon>
        <taxon>Zoopagomycota</taxon>
        <taxon>Kickxellomycotina</taxon>
        <taxon>Kickxellomycetes</taxon>
        <taxon>Kickxellales</taxon>
        <taxon>Kickxellaceae</taxon>
        <taxon>Kickxella</taxon>
    </lineage>
</organism>
<proteinExistence type="predicted"/>
<dbReference type="EMBL" id="JANBPG010002253">
    <property type="protein sequence ID" value="KAJ1886464.1"/>
    <property type="molecule type" value="Genomic_DNA"/>
</dbReference>
<gene>
    <name evidence="1" type="ORF">LPJ66_009617</name>
</gene>